<comment type="caution">
    <text evidence="1">The sequence shown here is derived from an EMBL/GenBank/DDBJ whole genome shotgun (WGS) entry which is preliminary data.</text>
</comment>
<reference evidence="1" key="1">
    <citation type="journal article" date="2015" name="Nature">
        <title>Complex archaea that bridge the gap between prokaryotes and eukaryotes.</title>
        <authorList>
            <person name="Spang A."/>
            <person name="Saw J.H."/>
            <person name="Jorgensen S.L."/>
            <person name="Zaremba-Niedzwiedzka K."/>
            <person name="Martijn J."/>
            <person name="Lind A.E."/>
            <person name="van Eijk R."/>
            <person name="Schleper C."/>
            <person name="Guy L."/>
            <person name="Ettema T.J."/>
        </authorList>
    </citation>
    <scope>NUCLEOTIDE SEQUENCE</scope>
</reference>
<gene>
    <name evidence="1" type="ORF">LCGC14_2102720</name>
</gene>
<evidence type="ECO:0000313" key="1">
    <source>
        <dbReference type="EMBL" id="KKL70652.1"/>
    </source>
</evidence>
<dbReference type="AlphaFoldDB" id="A0A0F9H5U9"/>
<sequence length="69" mass="8131">MQDVNLEEVLAGDANSYVLPYRDEQIILVHGYSDHWSWYWAGTKRTNRPYTNKFTAARAAMRVVDRRVK</sequence>
<organism evidence="1">
    <name type="scientific">marine sediment metagenome</name>
    <dbReference type="NCBI Taxonomy" id="412755"/>
    <lineage>
        <taxon>unclassified sequences</taxon>
        <taxon>metagenomes</taxon>
        <taxon>ecological metagenomes</taxon>
    </lineage>
</organism>
<proteinExistence type="predicted"/>
<accession>A0A0F9H5U9</accession>
<protein>
    <submittedName>
        <fullName evidence="1">Uncharacterized protein</fullName>
    </submittedName>
</protein>
<dbReference type="EMBL" id="LAZR01025836">
    <property type="protein sequence ID" value="KKL70652.1"/>
    <property type="molecule type" value="Genomic_DNA"/>
</dbReference>
<name>A0A0F9H5U9_9ZZZZ</name>